<evidence type="ECO:0000313" key="4">
    <source>
        <dbReference type="Proteomes" id="UP000198779"/>
    </source>
</evidence>
<feature type="signal peptide" evidence="1">
    <location>
        <begin position="1"/>
        <end position="20"/>
    </location>
</feature>
<protein>
    <submittedName>
        <fullName evidence="3">Uncharacterized protein</fullName>
    </submittedName>
</protein>
<proteinExistence type="predicted"/>
<dbReference type="AlphaFoldDB" id="A0A1H0FS84"/>
<sequence>MKRTVVIIYCLLGLSITCMAQHHMRIHYKGGAVSDIPIEQMDSITFVQKDTPAEEVTLIGSWFWGNTVMGYYELLTINEDHTYTGYDYFFEYGFNTMTYGWWSQIGAMLTLQSNGYGYQRRYNWYITELTGNALGVMTNTGPFTYYKVQPETLTLQVNGILTCEDGDSFVFADGVRAAIQDNTLVGLSAGETYIQKYIAASKCIVAYKVVVI</sequence>
<evidence type="ECO:0000313" key="3">
    <source>
        <dbReference type="EMBL" id="SDN97412.1"/>
    </source>
</evidence>
<evidence type="ECO:0000313" key="5">
    <source>
        <dbReference type="Proteomes" id="UP000199134"/>
    </source>
</evidence>
<evidence type="ECO:0000256" key="1">
    <source>
        <dbReference type="SAM" id="SignalP"/>
    </source>
</evidence>
<dbReference type="EMBL" id="FNCQ01000010">
    <property type="protein sequence ID" value="SDG81673.1"/>
    <property type="molecule type" value="Genomic_DNA"/>
</dbReference>
<dbReference type="RefSeq" id="WP_091817901.1">
    <property type="nucleotide sequence ID" value="NZ_CP091792.1"/>
</dbReference>
<accession>A0A1G7XC22</accession>
<dbReference type="Proteomes" id="UP000199134">
    <property type="component" value="Unassembled WGS sequence"/>
</dbReference>
<accession>A0A1H0FS84</accession>
<organism evidence="3 5">
    <name type="scientific">Prevotella communis</name>
    <dbReference type="NCBI Taxonomy" id="2913614"/>
    <lineage>
        <taxon>Bacteria</taxon>
        <taxon>Pseudomonadati</taxon>
        <taxon>Bacteroidota</taxon>
        <taxon>Bacteroidia</taxon>
        <taxon>Bacteroidales</taxon>
        <taxon>Prevotellaceae</taxon>
        <taxon>Prevotella</taxon>
    </lineage>
</organism>
<reference evidence="2 5" key="1">
    <citation type="submission" date="2016-10" db="EMBL/GenBank/DDBJ databases">
        <authorList>
            <person name="de Groot N.N."/>
        </authorList>
    </citation>
    <scope>NUCLEOTIDE SEQUENCE [LARGE SCALE GENOMIC DNA]</scope>
    <source>
        <strain evidence="5">BP1-145</strain>
        <strain evidence="2">BP1-148</strain>
    </source>
</reference>
<keyword evidence="4" id="KW-1185">Reference proteome</keyword>
<name>A0A1H0FS84_9BACT</name>
<keyword evidence="1" id="KW-0732">Signal</keyword>
<gene>
    <name evidence="3" type="ORF">SAMN04487900_10660</name>
    <name evidence="2" type="ORF">SAMN04487901_11045</name>
</gene>
<dbReference type="STRING" id="645274.SAMN04487901_11045"/>
<feature type="chain" id="PRO_5041051324" evidence="1">
    <location>
        <begin position="21"/>
        <end position="212"/>
    </location>
</feature>
<reference evidence="3 4" key="2">
    <citation type="submission" date="2016-10" db="EMBL/GenBank/DDBJ databases">
        <authorList>
            <person name="Varghese N."/>
            <person name="Submissions S."/>
        </authorList>
    </citation>
    <scope>NUCLEOTIDE SEQUENCE</scope>
    <source>
        <strain evidence="3">BP1-145</strain>
        <strain evidence="4">BP1-148</strain>
    </source>
</reference>
<evidence type="ECO:0000313" key="2">
    <source>
        <dbReference type="EMBL" id="SDG81673.1"/>
    </source>
</evidence>
<dbReference type="EMBL" id="FNIW01000006">
    <property type="protein sequence ID" value="SDN97412.1"/>
    <property type="molecule type" value="Genomic_DNA"/>
</dbReference>
<dbReference type="Proteomes" id="UP000198779">
    <property type="component" value="Unassembled WGS sequence"/>
</dbReference>